<dbReference type="PROSITE" id="PS50053">
    <property type="entry name" value="UBIQUITIN_2"/>
    <property type="match status" value="1"/>
</dbReference>
<feature type="domain" description="Ubiquitin-like" evidence="2">
    <location>
        <begin position="51"/>
        <end position="126"/>
    </location>
</feature>
<keyword evidence="4" id="KW-1185">Reference proteome</keyword>
<dbReference type="Proteomes" id="UP000786811">
    <property type="component" value="Unassembled WGS sequence"/>
</dbReference>
<feature type="compositionally biased region" description="Polar residues" evidence="1">
    <location>
        <begin position="16"/>
        <end position="34"/>
    </location>
</feature>
<protein>
    <submittedName>
        <fullName evidence="3">Similar to UBFD1: Ubiquitin domain-containing protein UBFD1 (Homo sapiens)</fullName>
    </submittedName>
</protein>
<comment type="caution">
    <text evidence="3">The sequence shown here is derived from an EMBL/GenBank/DDBJ whole genome shotgun (WGS) entry which is preliminary data.</text>
</comment>
<evidence type="ECO:0000313" key="4">
    <source>
        <dbReference type="Proteomes" id="UP000786811"/>
    </source>
</evidence>
<dbReference type="GO" id="GO:0003723">
    <property type="term" value="F:RNA binding"/>
    <property type="evidence" value="ECO:0007669"/>
    <property type="project" value="TreeGrafter"/>
</dbReference>
<dbReference type="PANTHER" id="PTHR16470:SF0">
    <property type="entry name" value="UBIQUITIN DOMAIN-CONTAINING PROTEIN UBFD1"/>
    <property type="match status" value="1"/>
</dbReference>
<evidence type="ECO:0000256" key="1">
    <source>
        <dbReference type="SAM" id="MobiDB-lite"/>
    </source>
</evidence>
<dbReference type="OrthoDB" id="267397at2759"/>
<feature type="region of interest" description="Disordered" evidence="1">
    <location>
        <begin position="1"/>
        <end position="47"/>
    </location>
</feature>
<gene>
    <name evidence="3" type="ORF">HICCMSTLAB_LOCUS8243</name>
</gene>
<dbReference type="Pfam" id="PF00240">
    <property type="entry name" value="ubiquitin"/>
    <property type="match status" value="1"/>
</dbReference>
<feature type="compositionally biased region" description="Basic and acidic residues" evidence="1">
    <location>
        <begin position="35"/>
        <end position="47"/>
    </location>
</feature>
<dbReference type="GO" id="GO:0045296">
    <property type="term" value="F:cadherin binding"/>
    <property type="evidence" value="ECO:0007669"/>
    <property type="project" value="TreeGrafter"/>
</dbReference>
<dbReference type="CDD" id="cd17047">
    <property type="entry name" value="Ubl_UBFD1"/>
    <property type="match status" value="1"/>
</dbReference>
<dbReference type="InterPro" id="IPR057455">
    <property type="entry name" value="UBFD1_C"/>
</dbReference>
<dbReference type="AlphaFoldDB" id="A0A8J2HEJ9"/>
<evidence type="ECO:0000313" key="3">
    <source>
        <dbReference type="EMBL" id="CAG5096505.1"/>
    </source>
</evidence>
<dbReference type="InterPro" id="IPR039120">
    <property type="entry name" value="UBFD1"/>
</dbReference>
<dbReference type="SUPFAM" id="SSF54236">
    <property type="entry name" value="Ubiquitin-like"/>
    <property type="match status" value="1"/>
</dbReference>
<proteinExistence type="predicted"/>
<sequence>MDVDTEKVDGHENHSDNSSCSGAKLSEITNTNAVDKNKIEADEEEPSKTTENIDFKVIYNKKKIDITFPLDGLVIDLKTHLQKIISVPKEMQKVMIKGLAKDQDTLRSLGVTNGAKVMIVGSKLDDVLSVSVPNKQEVQDEAAEASSKEPLTQQKIHKKILDKGVPEDAMPGIINVKDPLPDCPLSGMLNKSGGKVRLTFKLEQDQLWIGTKERTDKISMSSIKGIHSEPIPEFPEYHIMGIQLGTTEASRYWIYWVPAQYIAAIKDAPMRAHSQIQITSHQWQEEI</sequence>
<dbReference type="Pfam" id="PF25343">
    <property type="entry name" value="PH_UBFD1_C"/>
    <property type="match status" value="1"/>
</dbReference>
<dbReference type="PANTHER" id="PTHR16470">
    <property type="entry name" value="UBIQUITIN DOMAIN-CONTAINING PROTEIN UBFD1"/>
    <property type="match status" value="1"/>
</dbReference>
<feature type="compositionally biased region" description="Basic and acidic residues" evidence="1">
    <location>
        <begin position="1"/>
        <end position="15"/>
    </location>
</feature>
<dbReference type="InterPro" id="IPR029071">
    <property type="entry name" value="Ubiquitin-like_domsf"/>
</dbReference>
<dbReference type="EMBL" id="CAJNRD030001121">
    <property type="protein sequence ID" value="CAG5096505.1"/>
    <property type="molecule type" value="Genomic_DNA"/>
</dbReference>
<dbReference type="Gene3D" id="3.10.20.90">
    <property type="entry name" value="Phosphatidylinositol 3-kinase Catalytic Subunit, Chain A, domain 1"/>
    <property type="match status" value="1"/>
</dbReference>
<dbReference type="SMART" id="SM00213">
    <property type="entry name" value="UBQ"/>
    <property type="match status" value="1"/>
</dbReference>
<reference evidence="3" key="1">
    <citation type="submission" date="2021-04" db="EMBL/GenBank/DDBJ databases">
        <authorList>
            <person name="Chebbi M.A.C M."/>
        </authorList>
    </citation>
    <scope>NUCLEOTIDE SEQUENCE</scope>
</reference>
<dbReference type="InterPro" id="IPR000626">
    <property type="entry name" value="Ubiquitin-like_dom"/>
</dbReference>
<evidence type="ECO:0000259" key="2">
    <source>
        <dbReference type="PROSITE" id="PS50053"/>
    </source>
</evidence>
<organism evidence="3 4">
    <name type="scientific">Cotesia congregata</name>
    <name type="common">Parasitoid wasp</name>
    <name type="synonym">Apanteles congregatus</name>
    <dbReference type="NCBI Taxonomy" id="51543"/>
    <lineage>
        <taxon>Eukaryota</taxon>
        <taxon>Metazoa</taxon>
        <taxon>Ecdysozoa</taxon>
        <taxon>Arthropoda</taxon>
        <taxon>Hexapoda</taxon>
        <taxon>Insecta</taxon>
        <taxon>Pterygota</taxon>
        <taxon>Neoptera</taxon>
        <taxon>Endopterygota</taxon>
        <taxon>Hymenoptera</taxon>
        <taxon>Apocrita</taxon>
        <taxon>Ichneumonoidea</taxon>
        <taxon>Braconidae</taxon>
        <taxon>Microgastrinae</taxon>
        <taxon>Cotesia</taxon>
    </lineage>
</organism>
<accession>A0A8J2HEJ9</accession>
<name>A0A8J2HEJ9_COTCN</name>